<comment type="subcellular location">
    <subcellularLocation>
        <location evidence="1">Membrane</location>
        <topology evidence="1">Single-pass membrane protein</topology>
    </subcellularLocation>
</comment>
<feature type="domain" description="Trichome birefringence-like C-terminal" evidence="8">
    <location>
        <begin position="106"/>
        <end position="387"/>
    </location>
</feature>
<dbReference type="InterPro" id="IPR029962">
    <property type="entry name" value="TBL"/>
</dbReference>
<dbReference type="Pfam" id="PF14416">
    <property type="entry name" value="PMR5N"/>
    <property type="match status" value="1"/>
</dbReference>
<dbReference type="Pfam" id="PF13839">
    <property type="entry name" value="PC-Esterase"/>
    <property type="match status" value="1"/>
</dbReference>
<gene>
    <name evidence="11" type="primary">LOC112282457</name>
    <name evidence="10" type="ORF">PHYPA_007654</name>
</gene>
<evidence type="ECO:0000256" key="6">
    <source>
        <dbReference type="ARBA" id="ARBA00023136"/>
    </source>
</evidence>
<dbReference type="EnsemblPlants" id="Pp3c5_14230V3.1">
    <property type="protein sequence ID" value="Pp3c5_14230V3.1"/>
    <property type="gene ID" value="Pp3c5_14230"/>
</dbReference>
<keyword evidence="5" id="KW-1133">Transmembrane helix</keyword>
<dbReference type="PaxDb" id="3218-PP1S297_58V6.1"/>
<dbReference type="KEGG" id="ppp:112282457"/>
<dbReference type="PANTHER" id="PTHR32285">
    <property type="entry name" value="PROTEIN TRICHOME BIREFRINGENCE-LIKE 9-RELATED"/>
    <property type="match status" value="1"/>
</dbReference>
<reference evidence="11" key="3">
    <citation type="submission" date="2020-12" db="UniProtKB">
        <authorList>
            <consortium name="EnsemblPlants"/>
        </authorList>
    </citation>
    <scope>IDENTIFICATION</scope>
</reference>
<organism evidence="10">
    <name type="scientific">Physcomitrium patens</name>
    <name type="common">Spreading-leaved earth moss</name>
    <name type="synonym">Physcomitrella patens</name>
    <dbReference type="NCBI Taxonomy" id="3218"/>
    <lineage>
        <taxon>Eukaryota</taxon>
        <taxon>Viridiplantae</taxon>
        <taxon>Streptophyta</taxon>
        <taxon>Embryophyta</taxon>
        <taxon>Bryophyta</taxon>
        <taxon>Bryophytina</taxon>
        <taxon>Bryopsida</taxon>
        <taxon>Funariidae</taxon>
        <taxon>Funariales</taxon>
        <taxon>Funariaceae</taxon>
        <taxon>Physcomitrium</taxon>
    </lineage>
</organism>
<evidence type="ECO:0000313" key="10">
    <source>
        <dbReference type="EMBL" id="PNR53978.1"/>
    </source>
</evidence>
<dbReference type="FunCoup" id="A0A2K1KJM5">
    <property type="interactions" value="1354"/>
</dbReference>
<reference evidence="10 12" key="2">
    <citation type="journal article" date="2018" name="Plant J.">
        <title>The Physcomitrella patens chromosome-scale assembly reveals moss genome structure and evolution.</title>
        <authorList>
            <person name="Lang D."/>
            <person name="Ullrich K.K."/>
            <person name="Murat F."/>
            <person name="Fuchs J."/>
            <person name="Jenkins J."/>
            <person name="Haas F.B."/>
            <person name="Piednoel M."/>
            <person name="Gundlach H."/>
            <person name="Van Bel M."/>
            <person name="Meyberg R."/>
            <person name="Vives C."/>
            <person name="Morata J."/>
            <person name="Symeonidi A."/>
            <person name="Hiss M."/>
            <person name="Muchero W."/>
            <person name="Kamisugi Y."/>
            <person name="Saleh O."/>
            <person name="Blanc G."/>
            <person name="Decker E.L."/>
            <person name="van Gessel N."/>
            <person name="Grimwood J."/>
            <person name="Hayes R.D."/>
            <person name="Graham S.W."/>
            <person name="Gunter L.E."/>
            <person name="McDaniel S.F."/>
            <person name="Hoernstein S.N.W."/>
            <person name="Larsson A."/>
            <person name="Li F.W."/>
            <person name="Perroud P.F."/>
            <person name="Phillips J."/>
            <person name="Ranjan P."/>
            <person name="Rokshar D.S."/>
            <person name="Rothfels C.J."/>
            <person name="Schneider L."/>
            <person name="Shu S."/>
            <person name="Stevenson D.W."/>
            <person name="Thummler F."/>
            <person name="Tillich M."/>
            <person name="Villarreal Aguilar J.C."/>
            <person name="Widiez T."/>
            <person name="Wong G.K."/>
            <person name="Wymore A."/>
            <person name="Zhang Y."/>
            <person name="Zimmer A.D."/>
            <person name="Quatrano R.S."/>
            <person name="Mayer K.F.X."/>
            <person name="Goodstein D."/>
            <person name="Casacuberta J.M."/>
            <person name="Vandepoele K."/>
            <person name="Reski R."/>
            <person name="Cuming A.C."/>
            <person name="Tuskan G.A."/>
            <person name="Maumus F."/>
            <person name="Salse J."/>
            <person name="Schmutz J."/>
            <person name="Rensing S.A."/>
        </authorList>
    </citation>
    <scope>NUCLEOTIDE SEQUENCE [LARGE SCALE GENOMIC DNA]</scope>
    <source>
        <strain evidence="11 12">cv. Gransden 2004</strain>
    </source>
</reference>
<keyword evidence="7" id="KW-0732">Signal</keyword>
<evidence type="ECO:0000256" key="4">
    <source>
        <dbReference type="ARBA" id="ARBA00022968"/>
    </source>
</evidence>
<dbReference type="RefSeq" id="XP_024375811.1">
    <property type="nucleotide sequence ID" value="XM_024520043.2"/>
</dbReference>
<dbReference type="GeneID" id="112282457"/>
<dbReference type="GO" id="GO:0016413">
    <property type="term" value="F:O-acetyltransferase activity"/>
    <property type="evidence" value="ECO:0000318"/>
    <property type="project" value="GO_Central"/>
</dbReference>
<evidence type="ECO:0000259" key="9">
    <source>
        <dbReference type="Pfam" id="PF14416"/>
    </source>
</evidence>
<sequence length="397" mass="44657">MKYPIVFLVFPICLLLLLFLSTPLVSISNKAISIPASQDGAHGHHSDSCNFSSGRWILDTTKRPLYSADCPFHRSVWNCGKNKKPEAEKMSQWTWKPSKCSPWASIKPHSFLRATQGMRLGFIGDSLNENFMVSLLCSLSAVDAKARKWKRRGAWRGAYFPSQDVTVGYHRAVVLSKIAKLQNLAGTGSGFRVDIDIPADDWSNVTQFYDVLVFNTGHWWGYDKFPEDLPLVFYKQGRPVWPPLSIREGLAAVLKSMLEFIDDSVPATVLKVWRLQSPRHFHGGEWNQNGSCSSSDLLSSTQVEEWFDPANGGVNREEREVNDVIRSALNGHHGFVLLDVAKISEFRADAHPSLWLGGKDTHLVWGQDCLHWCLPGLPDTWVDMLVDVVLKHVQSAQ</sequence>
<proteinExistence type="inferred from homology"/>
<name>A0A2K1KJM5_PHYPA</name>
<protein>
    <submittedName>
        <fullName evidence="10 11">Uncharacterized protein</fullName>
    </submittedName>
</protein>
<evidence type="ECO:0000256" key="2">
    <source>
        <dbReference type="ARBA" id="ARBA00007727"/>
    </source>
</evidence>
<dbReference type="EMBL" id="ABEU02000005">
    <property type="protein sequence ID" value="PNR53978.1"/>
    <property type="molecule type" value="Genomic_DNA"/>
</dbReference>
<evidence type="ECO:0000256" key="1">
    <source>
        <dbReference type="ARBA" id="ARBA00004167"/>
    </source>
</evidence>
<feature type="domain" description="Trichome birefringence-like N-terminal" evidence="9">
    <location>
        <begin position="48"/>
        <end position="101"/>
    </location>
</feature>
<keyword evidence="6" id="KW-0472">Membrane</keyword>
<dbReference type="GO" id="GO:0016020">
    <property type="term" value="C:membrane"/>
    <property type="evidence" value="ECO:0007669"/>
    <property type="project" value="UniProtKB-SubCell"/>
</dbReference>
<dbReference type="InterPro" id="IPR026057">
    <property type="entry name" value="TBL_C"/>
</dbReference>
<comment type="similarity">
    <text evidence="2">Belongs to the PC-esterase family. TBL subfamily.</text>
</comment>
<feature type="chain" id="PRO_5043158298" evidence="7">
    <location>
        <begin position="27"/>
        <end position="397"/>
    </location>
</feature>
<evidence type="ECO:0000259" key="8">
    <source>
        <dbReference type="Pfam" id="PF13839"/>
    </source>
</evidence>
<evidence type="ECO:0000313" key="12">
    <source>
        <dbReference type="Proteomes" id="UP000006727"/>
    </source>
</evidence>
<dbReference type="OrthoDB" id="1713585at2759"/>
<dbReference type="Proteomes" id="UP000006727">
    <property type="component" value="Chromosome 5"/>
</dbReference>
<dbReference type="STRING" id="3218.A0A2K1KJM5"/>
<evidence type="ECO:0000313" key="11">
    <source>
        <dbReference type="EnsemblPlants" id="Pp3c5_14230V3.1"/>
    </source>
</evidence>
<dbReference type="GO" id="GO:0005794">
    <property type="term" value="C:Golgi apparatus"/>
    <property type="evidence" value="ECO:0000318"/>
    <property type="project" value="GO_Central"/>
</dbReference>
<feature type="signal peptide" evidence="7">
    <location>
        <begin position="1"/>
        <end position="26"/>
    </location>
</feature>
<evidence type="ECO:0000256" key="5">
    <source>
        <dbReference type="ARBA" id="ARBA00022989"/>
    </source>
</evidence>
<keyword evidence="3" id="KW-0812">Transmembrane</keyword>
<dbReference type="Gramene" id="Pp3c5_14230V3.1">
    <property type="protein sequence ID" value="Pp3c5_14230V3.1"/>
    <property type="gene ID" value="Pp3c5_14230"/>
</dbReference>
<dbReference type="AlphaFoldDB" id="A0A2K1KJM5"/>
<reference evidence="10 12" key="1">
    <citation type="journal article" date="2008" name="Science">
        <title>The Physcomitrella genome reveals evolutionary insights into the conquest of land by plants.</title>
        <authorList>
            <person name="Rensing S."/>
            <person name="Lang D."/>
            <person name="Zimmer A."/>
            <person name="Terry A."/>
            <person name="Salamov A."/>
            <person name="Shapiro H."/>
            <person name="Nishiyama T."/>
            <person name="Perroud P.-F."/>
            <person name="Lindquist E."/>
            <person name="Kamisugi Y."/>
            <person name="Tanahashi T."/>
            <person name="Sakakibara K."/>
            <person name="Fujita T."/>
            <person name="Oishi K."/>
            <person name="Shin-I T."/>
            <person name="Kuroki Y."/>
            <person name="Toyoda A."/>
            <person name="Suzuki Y."/>
            <person name="Hashimoto A."/>
            <person name="Yamaguchi K."/>
            <person name="Sugano A."/>
            <person name="Kohara Y."/>
            <person name="Fujiyama A."/>
            <person name="Anterola A."/>
            <person name="Aoki S."/>
            <person name="Ashton N."/>
            <person name="Barbazuk W.B."/>
            <person name="Barker E."/>
            <person name="Bennetzen J."/>
            <person name="Bezanilla M."/>
            <person name="Blankenship R."/>
            <person name="Cho S.H."/>
            <person name="Dutcher S."/>
            <person name="Estelle M."/>
            <person name="Fawcett J.A."/>
            <person name="Gundlach H."/>
            <person name="Hanada K."/>
            <person name="Heyl A."/>
            <person name="Hicks K.A."/>
            <person name="Hugh J."/>
            <person name="Lohr M."/>
            <person name="Mayer K."/>
            <person name="Melkozernov A."/>
            <person name="Murata T."/>
            <person name="Nelson D."/>
            <person name="Pils B."/>
            <person name="Prigge M."/>
            <person name="Reiss B."/>
            <person name="Renner T."/>
            <person name="Rombauts S."/>
            <person name="Rushton P."/>
            <person name="Sanderfoot A."/>
            <person name="Schween G."/>
            <person name="Shiu S.-H."/>
            <person name="Stueber K."/>
            <person name="Theodoulou F.L."/>
            <person name="Tu H."/>
            <person name="Van de Peer Y."/>
            <person name="Verrier P.J."/>
            <person name="Waters E."/>
            <person name="Wood A."/>
            <person name="Yang L."/>
            <person name="Cove D."/>
            <person name="Cuming A."/>
            <person name="Hasebe M."/>
            <person name="Lucas S."/>
            <person name="Mishler D.B."/>
            <person name="Reski R."/>
            <person name="Grigoriev I."/>
            <person name="Quatrano R.S."/>
            <person name="Boore J.L."/>
        </authorList>
    </citation>
    <scope>NUCLEOTIDE SEQUENCE [LARGE SCALE GENOMIC DNA]</scope>
    <source>
        <strain evidence="11 12">cv. Gransden 2004</strain>
    </source>
</reference>
<evidence type="ECO:0000256" key="3">
    <source>
        <dbReference type="ARBA" id="ARBA00022692"/>
    </source>
</evidence>
<keyword evidence="12" id="KW-1185">Reference proteome</keyword>
<dbReference type="RefSeq" id="XP_024375812.1">
    <property type="nucleotide sequence ID" value="XM_024520044.2"/>
</dbReference>
<accession>A0A2K1KJM5</accession>
<dbReference type="InterPro" id="IPR025846">
    <property type="entry name" value="TBL_N"/>
</dbReference>
<dbReference type="PANTHER" id="PTHR32285:SF23">
    <property type="entry name" value="PROTEIN TRICHOME BIREFRINGENCE-LIKE 12"/>
    <property type="match status" value="1"/>
</dbReference>
<keyword evidence="4" id="KW-0735">Signal-anchor</keyword>
<evidence type="ECO:0000256" key="7">
    <source>
        <dbReference type="SAM" id="SignalP"/>
    </source>
</evidence>